<evidence type="ECO:0000256" key="3">
    <source>
        <dbReference type="ARBA" id="ARBA00022793"/>
    </source>
</evidence>
<accession>A0A143BXL3</accession>
<dbReference type="GO" id="GO:0019752">
    <property type="term" value="P:carboxylic acid metabolic process"/>
    <property type="evidence" value="ECO:0007669"/>
    <property type="project" value="InterPro"/>
</dbReference>
<evidence type="ECO:0000256" key="4">
    <source>
        <dbReference type="ARBA" id="ARBA00022898"/>
    </source>
</evidence>
<dbReference type="GO" id="GO:0004058">
    <property type="term" value="F:aromatic-L-amino-acid decarboxylase activity"/>
    <property type="evidence" value="ECO:0007669"/>
    <property type="project" value="UniProtKB-ARBA"/>
</dbReference>
<keyword evidence="5 7" id="KW-0456">Lyase</keyword>
<evidence type="ECO:0000256" key="1">
    <source>
        <dbReference type="ARBA" id="ARBA00001933"/>
    </source>
</evidence>
<dbReference type="InterPro" id="IPR015422">
    <property type="entry name" value="PyrdxlP-dep_Trfase_small"/>
</dbReference>
<name>A0A143BXL3_9ACTN</name>
<dbReference type="PANTHER" id="PTHR45677:SF8">
    <property type="entry name" value="CYSTEINE SULFINIC ACID DECARBOXYLASE"/>
    <property type="match status" value="1"/>
</dbReference>
<evidence type="ECO:0000256" key="5">
    <source>
        <dbReference type="ARBA" id="ARBA00023239"/>
    </source>
</evidence>
<dbReference type="Gene3D" id="3.40.640.10">
    <property type="entry name" value="Type I PLP-dependent aspartate aminotransferase-like (Major domain)"/>
    <property type="match status" value="1"/>
</dbReference>
<dbReference type="InterPro" id="IPR015424">
    <property type="entry name" value="PyrdxlP-dep_Trfase"/>
</dbReference>
<gene>
    <name evidence="8" type="ORF">A4E84_10410</name>
</gene>
<organism evidence="8 9">
    <name type="scientific">Streptomyces qaidamensis</name>
    <dbReference type="NCBI Taxonomy" id="1783515"/>
    <lineage>
        <taxon>Bacteria</taxon>
        <taxon>Bacillati</taxon>
        <taxon>Actinomycetota</taxon>
        <taxon>Actinomycetes</taxon>
        <taxon>Kitasatosporales</taxon>
        <taxon>Streptomycetaceae</taxon>
        <taxon>Streptomyces</taxon>
        <taxon>Streptomyces aurantiacus group</taxon>
    </lineage>
</organism>
<dbReference type="SUPFAM" id="SSF53383">
    <property type="entry name" value="PLP-dependent transferases"/>
    <property type="match status" value="1"/>
</dbReference>
<dbReference type="STRING" id="1783515.A4E84_10410"/>
<evidence type="ECO:0000313" key="9">
    <source>
        <dbReference type="Proteomes" id="UP000076096"/>
    </source>
</evidence>
<dbReference type="GO" id="GO:0030170">
    <property type="term" value="F:pyridoxal phosphate binding"/>
    <property type="evidence" value="ECO:0007669"/>
    <property type="project" value="InterPro"/>
</dbReference>
<dbReference type="PANTHER" id="PTHR45677">
    <property type="entry name" value="GLUTAMATE DECARBOXYLASE-RELATED"/>
    <property type="match status" value="1"/>
</dbReference>
<comment type="cofactor">
    <cofactor evidence="1 6 7">
        <name>pyridoxal 5'-phosphate</name>
        <dbReference type="ChEBI" id="CHEBI:597326"/>
    </cofactor>
</comment>
<dbReference type="GO" id="GO:0005737">
    <property type="term" value="C:cytoplasm"/>
    <property type="evidence" value="ECO:0007669"/>
    <property type="project" value="TreeGrafter"/>
</dbReference>
<reference evidence="9" key="1">
    <citation type="submission" date="2016-04" db="EMBL/GenBank/DDBJ databases">
        <authorList>
            <person name="Zhang B."/>
        </authorList>
    </citation>
    <scope>NUCLEOTIDE SEQUENCE [LARGE SCALE GENOMIC DNA]</scope>
    <source>
        <strain evidence="9">S10</strain>
    </source>
</reference>
<dbReference type="Proteomes" id="UP000076096">
    <property type="component" value="Chromosome"/>
</dbReference>
<dbReference type="Pfam" id="PF00282">
    <property type="entry name" value="Pyridoxal_deC"/>
    <property type="match status" value="1"/>
</dbReference>
<dbReference type="EMBL" id="CP015098">
    <property type="protein sequence ID" value="AMW09884.1"/>
    <property type="molecule type" value="Genomic_DNA"/>
</dbReference>
<evidence type="ECO:0000313" key="8">
    <source>
        <dbReference type="EMBL" id="AMW09884.1"/>
    </source>
</evidence>
<evidence type="ECO:0000256" key="2">
    <source>
        <dbReference type="ARBA" id="ARBA00009533"/>
    </source>
</evidence>
<keyword evidence="9" id="KW-1185">Reference proteome</keyword>
<dbReference type="InterPro" id="IPR015421">
    <property type="entry name" value="PyrdxlP-dep_Trfase_major"/>
</dbReference>
<proteinExistence type="inferred from homology"/>
<evidence type="ECO:0000256" key="7">
    <source>
        <dbReference type="RuleBase" id="RU000382"/>
    </source>
</evidence>
<evidence type="ECO:0000256" key="6">
    <source>
        <dbReference type="PIRSR" id="PIRSR602129-50"/>
    </source>
</evidence>
<dbReference type="RefSeq" id="WP_062926282.1">
    <property type="nucleotide sequence ID" value="NZ_CP015098.1"/>
</dbReference>
<keyword evidence="3" id="KW-0210">Decarboxylase</keyword>
<keyword evidence="4 6" id="KW-0663">Pyridoxal phosphate</keyword>
<protein>
    <submittedName>
        <fullName evidence="8">Amino acid decarboxylase</fullName>
    </submittedName>
</protein>
<dbReference type="AlphaFoldDB" id="A0A143BXL3"/>
<dbReference type="InterPro" id="IPR002129">
    <property type="entry name" value="PyrdxlP-dep_de-COase"/>
</dbReference>
<dbReference type="KEGG" id="stsi:A4E84_10410"/>
<comment type="similarity">
    <text evidence="2 7">Belongs to the group II decarboxylase family.</text>
</comment>
<sequence length="466" mass="48374">MSTPPLASGPHGPHALRPLLHTVLDALDTGARARGGPLPAGGPEQVAARLRDAVGDVLPDRGDPHALRTLVHAFARTAADPAHPLCAAHLHCPPLAVATAADLAASALNPSLDSWDQAPGASELERLITAALAREVHGNGTPATPDSLITTGGTEANQLALLLARESHGATVRLVCGANAHHSLPRAAWLLGLPQPVVVPTPHGTLDPDALDRTLTGLNGPLLVAATAGTTDAGLIDPLPEIAARCAVHGARLHVDAAYGAGLLFSDRHRTRLTGLDTADTVTLDLHKLGWQPVAAGLLAVRDSRDLTALRQRADYLNADDDTEAGLPDLLGRSLRTTRRPDVLKLAVTLKTLGRHGLGTLVDQVCAHAREFAALVDAHPGFELHAPPVISTVLFRPTGATDTTVAAVRRALLTDGSAVLGRARLDGRLWLKATLLNPATGPDDLAALLHLAAASRATLVEGHTPR</sequence>
<dbReference type="Gene3D" id="3.90.1150.10">
    <property type="entry name" value="Aspartate Aminotransferase, domain 1"/>
    <property type="match status" value="1"/>
</dbReference>
<feature type="modified residue" description="N6-(pyridoxal phosphate)lysine" evidence="6">
    <location>
        <position position="288"/>
    </location>
</feature>